<sequence length="195" mass="20406">MTEPGADFKPVTDLVAGLLAGVEDAQLAAPTPCEEYRVGHLVDHFLGLTLAFTAAARGERGPYNDTPPAAPSAEPPADWRPLLAERLQTLADAWAEPSAWDGDATAGGVTFPAAIMGLVGLNEVAVHGWDLAKATGQPYDLDPAAITTLTAFVAQDADDQEARNGIYAPPVQPAPDATPQDRFIALTGRNPGWTP</sequence>
<proteinExistence type="predicted"/>
<dbReference type="Gene3D" id="1.20.120.450">
    <property type="entry name" value="dinb family like domain"/>
    <property type="match status" value="1"/>
</dbReference>
<comment type="caution">
    <text evidence="2">The sequence shown here is derived from an EMBL/GenBank/DDBJ whole genome shotgun (WGS) entry which is preliminary data.</text>
</comment>
<keyword evidence="3" id="KW-1185">Reference proteome</keyword>
<dbReference type="RefSeq" id="WP_382353999.1">
    <property type="nucleotide sequence ID" value="NZ_JBHMBP010000004.1"/>
</dbReference>
<dbReference type="InterPro" id="IPR017517">
    <property type="entry name" value="Maleyloyr_isom"/>
</dbReference>
<dbReference type="InterPro" id="IPR017520">
    <property type="entry name" value="CHP03086"/>
</dbReference>
<dbReference type="NCBIfam" id="TIGR03086">
    <property type="entry name" value="TIGR03086 family metal-binding protein"/>
    <property type="match status" value="1"/>
</dbReference>
<evidence type="ECO:0000313" key="2">
    <source>
        <dbReference type="EMBL" id="MFC6956287.1"/>
    </source>
</evidence>
<dbReference type="InterPro" id="IPR024344">
    <property type="entry name" value="MDMPI_metal-binding"/>
</dbReference>
<accession>A0ABW2D1V6</accession>
<feature type="domain" description="Mycothiol-dependent maleylpyruvate isomerase metal-binding" evidence="1">
    <location>
        <begin position="11"/>
        <end position="132"/>
    </location>
</feature>
<evidence type="ECO:0000313" key="3">
    <source>
        <dbReference type="Proteomes" id="UP001596470"/>
    </source>
</evidence>
<dbReference type="Proteomes" id="UP001596470">
    <property type="component" value="Unassembled WGS sequence"/>
</dbReference>
<name>A0ABW2D1V6_9ACTN</name>
<gene>
    <name evidence="2" type="ORF">ACFQS3_03655</name>
</gene>
<organism evidence="2 3">
    <name type="scientific">Glycomyces mayteni</name>
    <dbReference type="NCBI Taxonomy" id="543887"/>
    <lineage>
        <taxon>Bacteria</taxon>
        <taxon>Bacillati</taxon>
        <taxon>Actinomycetota</taxon>
        <taxon>Actinomycetes</taxon>
        <taxon>Glycomycetales</taxon>
        <taxon>Glycomycetaceae</taxon>
        <taxon>Glycomyces</taxon>
    </lineage>
</organism>
<reference evidence="3" key="1">
    <citation type="journal article" date="2019" name="Int. J. Syst. Evol. Microbiol.">
        <title>The Global Catalogue of Microorganisms (GCM) 10K type strain sequencing project: providing services to taxonomists for standard genome sequencing and annotation.</title>
        <authorList>
            <consortium name="The Broad Institute Genomics Platform"/>
            <consortium name="The Broad Institute Genome Sequencing Center for Infectious Disease"/>
            <person name="Wu L."/>
            <person name="Ma J."/>
        </authorList>
    </citation>
    <scope>NUCLEOTIDE SEQUENCE [LARGE SCALE GENOMIC DNA]</scope>
    <source>
        <strain evidence="3">KACC 12634</strain>
    </source>
</reference>
<dbReference type="SUPFAM" id="SSF109854">
    <property type="entry name" value="DinB/YfiT-like putative metalloenzymes"/>
    <property type="match status" value="1"/>
</dbReference>
<dbReference type="InterPro" id="IPR034660">
    <property type="entry name" value="DinB/YfiT-like"/>
</dbReference>
<dbReference type="EMBL" id="JBHSYS010000001">
    <property type="protein sequence ID" value="MFC6956287.1"/>
    <property type="molecule type" value="Genomic_DNA"/>
</dbReference>
<evidence type="ECO:0000259" key="1">
    <source>
        <dbReference type="Pfam" id="PF11716"/>
    </source>
</evidence>
<dbReference type="NCBIfam" id="TIGR03083">
    <property type="entry name" value="maleylpyruvate isomerase family mycothiol-dependent enzyme"/>
    <property type="match status" value="1"/>
</dbReference>
<protein>
    <submittedName>
        <fullName evidence="2">TIGR03086 family metal-binding protein</fullName>
    </submittedName>
</protein>
<dbReference type="Pfam" id="PF11716">
    <property type="entry name" value="MDMPI_N"/>
    <property type="match status" value="1"/>
</dbReference>